<reference evidence="1" key="2">
    <citation type="submission" date="2018-03" db="EMBL/GenBank/DDBJ databases">
        <title>The Triticum urartu genome reveals the dynamic nature of wheat genome evolution.</title>
        <authorList>
            <person name="Ling H."/>
            <person name="Ma B."/>
            <person name="Shi X."/>
            <person name="Liu H."/>
            <person name="Dong L."/>
            <person name="Sun H."/>
            <person name="Cao Y."/>
            <person name="Gao Q."/>
            <person name="Zheng S."/>
            <person name="Li Y."/>
            <person name="Yu Y."/>
            <person name="Du H."/>
            <person name="Qi M."/>
            <person name="Li Y."/>
            <person name="Yu H."/>
            <person name="Cui Y."/>
            <person name="Wang N."/>
            <person name="Chen C."/>
            <person name="Wu H."/>
            <person name="Zhao Y."/>
            <person name="Zhang J."/>
            <person name="Li Y."/>
            <person name="Zhou W."/>
            <person name="Zhang B."/>
            <person name="Hu W."/>
            <person name="Eijk M."/>
            <person name="Tang J."/>
            <person name="Witsenboer H."/>
            <person name="Zhao S."/>
            <person name="Li Z."/>
            <person name="Zhang A."/>
            <person name="Wang D."/>
            <person name="Liang C."/>
        </authorList>
    </citation>
    <scope>NUCLEOTIDE SEQUENCE [LARGE SCALE GENOMIC DNA]</scope>
    <source>
        <strain evidence="1">cv. G1812</strain>
    </source>
</reference>
<organism evidence="1 2">
    <name type="scientific">Triticum urartu</name>
    <name type="common">Red wild einkorn</name>
    <name type="synonym">Crithodium urartu</name>
    <dbReference type="NCBI Taxonomy" id="4572"/>
    <lineage>
        <taxon>Eukaryota</taxon>
        <taxon>Viridiplantae</taxon>
        <taxon>Streptophyta</taxon>
        <taxon>Embryophyta</taxon>
        <taxon>Tracheophyta</taxon>
        <taxon>Spermatophyta</taxon>
        <taxon>Magnoliopsida</taxon>
        <taxon>Liliopsida</taxon>
        <taxon>Poales</taxon>
        <taxon>Poaceae</taxon>
        <taxon>BOP clade</taxon>
        <taxon>Pooideae</taxon>
        <taxon>Triticodae</taxon>
        <taxon>Triticeae</taxon>
        <taxon>Triticinae</taxon>
        <taxon>Triticum</taxon>
    </lineage>
</organism>
<name>A0A8R7Q9K3_TRIUA</name>
<protein>
    <submittedName>
        <fullName evidence="1">Uncharacterized protein</fullName>
    </submittedName>
</protein>
<dbReference type="EnsemblPlants" id="TuG1812G0500000091.01.T01">
    <property type="protein sequence ID" value="TuG1812G0500000091.01.T01.cds457893"/>
    <property type="gene ID" value="TuG1812G0500000091.01"/>
</dbReference>
<keyword evidence="2" id="KW-1185">Reference proteome</keyword>
<dbReference type="AlphaFoldDB" id="A0A8R7Q9K3"/>
<dbReference type="EnsemblPlants" id="TuG1812G0500000091.01.T02">
    <property type="protein sequence ID" value="TuG1812G0500000091.01.T02.cds457895"/>
    <property type="gene ID" value="TuG1812G0500000091.01"/>
</dbReference>
<dbReference type="Gramene" id="TuG1812G0500000091.01.T02">
    <property type="protein sequence ID" value="TuG1812G0500000091.01.T02.cds457895"/>
    <property type="gene ID" value="TuG1812G0500000091.01"/>
</dbReference>
<reference evidence="2" key="1">
    <citation type="journal article" date="2013" name="Nature">
        <title>Draft genome of the wheat A-genome progenitor Triticum urartu.</title>
        <authorList>
            <person name="Ling H.Q."/>
            <person name="Zhao S."/>
            <person name="Liu D."/>
            <person name="Wang J."/>
            <person name="Sun H."/>
            <person name="Zhang C."/>
            <person name="Fan H."/>
            <person name="Li D."/>
            <person name="Dong L."/>
            <person name="Tao Y."/>
            <person name="Gao C."/>
            <person name="Wu H."/>
            <person name="Li Y."/>
            <person name="Cui Y."/>
            <person name="Guo X."/>
            <person name="Zheng S."/>
            <person name="Wang B."/>
            <person name="Yu K."/>
            <person name="Liang Q."/>
            <person name="Yang W."/>
            <person name="Lou X."/>
            <person name="Chen J."/>
            <person name="Feng M."/>
            <person name="Jian J."/>
            <person name="Zhang X."/>
            <person name="Luo G."/>
            <person name="Jiang Y."/>
            <person name="Liu J."/>
            <person name="Wang Z."/>
            <person name="Sha Y."/>
            <person name="Zhang B."/>
            <person name="Wu H."/>
            <person name="Tang D."/>
            <person name="Shen Q."/>
            <person name="Xue P."/>
            <person name="Zou S."/>
            <person name="Wang X."/>
            <person name="Liu X."/>
            <person name="Wang F."/>
            <person name="Yang Y."/>
            <person name="An X."/>
            <person name="Dong Z."/>
            <person name="Zhang K."/>
            <person name="Zhang X."/>
            <person name="Luo M.C."/>
            <person name="Dvorak J."/>
            <person name="Tong Y."/>
            <person name="Wang J."/>
            <person name="Yang H."/>
            <person name="Li Z."/>
            <person name="Wang D."/>
            <person name="Zhang A."/>
            <person name="Wang J."/>
        </authorList>
    </citation>
    <scope>NUCLEOTIDE SEQUENCE</scope>
    <source>
        <strain evidence="2">cv. G1812</strain>
    </source>
</reference>
<dbReference type="Gramene" id="TuG1812G0500000091.01.T01">
    <property type="protein sequence ID" value="TuG1812G0500000091.01.T01.cds457893"/>
    <property type="gene ID" value="TuG1812G0500000091.01"/>
</dbReference>
<proteinExistence type="predicted"/>
<reference evidence="1" key="3">
    <citation type="submission" date="2022-06" db="UniProtKB">
        <authorList>
            <consortium name="EnsemblPlants"/>
        </authorList>
    </citation>
    <scope>IDENTIFICATION</scope>
</reference>
<accession>A0A8R7Q9K3</accession>
<evidence type="ECO:0000313" key="1">
    <source>
        <dbReference type="EnsemblPlants" id="TuG1812G0500000091.01.T02.cds457895"/>
    </source>
</evidence>
<evidence type="ECO:0000313" key="2">
    <source>
        <dbReference type="Proteomes" id="UP000015106"/>
    </source>
</evidence>
<sequence length="48" mass="5108">VFNMGPHTLYAGRSLEEMIGHSLTMTSPAAIPHVSEIILSLSLSLTAL</sequence>
<dbReference type="Proteomes" id="UP000015106">
    <property type="component" value="Chromosome 5"/>
</dbReference>